<name>A0A7S0RH13_9CHLO</name>
<dbReference type="AlphaFoldDB" id="A0A7S0RH13"/>
<organism evidence="1">
    <name type="scientific">Pyramimonas obovata</name>
    <dbReference type="NCBI Taxonomy" id="1411642"/>
    <lineage>
        <taxon>Eukaryota</taxon>
        <taxon>Viridiplantae</taxon>
        <taxon>Chlorophyta</taxon>
        <taxon>Pyramimonadophyceae</taxon>
        <taxon>Pyramimonadales</taxon>
        <taxon>Pyramimonadaceae</taxon>
        <taxon>Pyramimonas</taxon>
        <taxon>Pyramimonas incertae sedis</taxon>
    </lineage>
</organism>
<reference evidence="1" key="1">
    <citation type="submission" date="2021-01" db="EMBL/GenBank/DDBJ databases">
        <authorList>
            <person name="Corre E."/>
            <person name="Pelletier E."/>
            <person name="Niang G."/>
            <person name="Scheremetjew M."/>
            <person name="Finn R."/>
            <person name="Kale V."/>
            <person name="Holt S."/>
            <person name="Cochrane G."/>
            <person name="Meng A."/>
            <person name="Brown T."/>
            <person name="Cohen L."/>
        </authorList>
    </citation>
    <scope>NUCLEOTIDE SEQUENCE</scope>
    <source>
        <strain evidence="1">CCMP722</strain>
    </source>
</reference>
<protein>
    <submittedName>
        <fullName evidence="1">Uncharacterized protein</fullName>
    </submittedName>
</protein>
<proteinExistence type="predicted"/>
<accession>A0A7S0RH13</accession>
<sequence length="100" mass="11310">MRGLGLTEASDAMVCDGTIWLLKNQQTAGNWPVIFAGDKGGEPLKSRKPYDAIHSSWVCCQALRDRDFQAAAPTSRKWAEMMDRILRQTSFSTLEYKPTW</sequence>
<gene>
    <name evidence="1" type="ORF">POBO1169_LOCUS13143</name>
</gene>
<evidence type="ECO:0000313" key="1">
    <source>
        <dbReference type="EMBL" id="CAD8676417.1"/>
    </source>
</evidence>
<dbReference type="EMBL" id="HBFA01025893">
    <property type="protein sequence ID" value="CAD8676417.1"/>
    <property type="molecule type" value="Transcribed_RNA"/>
</dbReference>